<name>A0A9X4KHT5_9BACL</name>
<sequence length="92" mass="10460">MASLHTGSPNRAVELLRIETNWFDLYLQGKSYHPAVESLQLHRQEDAGWVEAQFYPQSLMPELELSSVAVFDPEIRALKLWAPGDVCAPVFF</sequence>
<comment type="caution">
    <text evidence="1">The sequence shown here is derived from an EMBL/GenBank/DDBJ whole genome shotgun (WGS) entry which is preliminary data.</text>
</comment>
<proteinExistence type="predicted"/>
<accession>A0A9X4KHT5</accession>
<protein>
    <submittedName>
        <fullName evidence="1">Uncharacterized protein</fullName>
    </submittedName>
</protein>
<organism evidence="1 2">
    <name type="scientific">Cohnella ginsengisoli</name>
    <dbReference type="NCBI Taxonomy" id="425004"/>
    <lineage>
        <taxon>Bacteria</taxon>
        <taxon>Bacillati</taxon>
        <taxon>Bacillota</taxon>
        <taxon>Bacilli</taxon>
        <taxon>Bacillales</taxon>
        <taxon>Paenibacillaceae</taxon>
        <taxon>Cohnella</taxon>
    </lineage>
</organism>
<dbReference type="RefSeq" id="WP_277566069.1">
    <property type="nucleotide sequence ID" value="NZ_JAPDHZ010000003.1"/>
</dbReference>
<keyword evidence="2" id="KW-1185">Reference proteome</keyword>
<dbReference type="AlphaFoldDB" id="A0A9X4KHT5"/>
<reference evidence="1 2" key="1">
    <citation type="submission" date="2022-10" db="EMBL/GenBank/DDBJ databases">
        <title>Comparative genomic analysis of Cohnella hashimotonis sp. nov., isolated from the International Space Station.</title>
        <authorList>
            <person name="Simpson A."/>
            <person name="Venkateswaran K."/>
        </authorList>
    </citation>
    <scope>NUCLEOTIDE SEQUENCE [LARGE SCALE GENOMIC DNA]</scope>
    <source>
        <strain evidence="1 2">DSM 18997</strain>
    </source>
</reference>
<evidence type="ECO:0000313" key="2">
    <source>
        <dbReference type="Proteomes" id="UP001153387"/>
    </source>
</evidence>
<gene>
    <name evidence="1" type="ORF">OMP38_16290</name>
</gene>
<evidence type="ECO:0000313" key="1">
    <source>
        <dbReference type="EMBL" id="MDG0792253.1"/>
    </source>
</evidence>
<dbReference type="EMBL" id="JAPDHZ010000003">
    <property type="protein sequence ID" value="MDG0792253.1"/>
    <property type="molecule type" value="Genomic_DNA"/>
</dbReference>
<dbReference type="Proteomes" id="UP001153387">
    <property type="component" value="Unassembled WGS sequence"/>
</dbReference>